<dbReference type="SUPFAM" id="SSF53474">
    <property type="entry name" value="alpha/beta-Hydrolases"/>
    <property type="match status" value="1"/>
</dbReference>
<dbReference type="InterPro" id="IPR019587">
    <property type="entry name" value="Polyketide_cyclase/dehydratase"/>
</dbReference>
<name>A0A8G0ZY90_9RHOB</name>
<sequence>MPRDTVHVHARIAADPAAVWAVARDFGGAWHPWIDRVRTERDAKGHLIRAFTVKGEDTLYREQRTYLSDSDRVLAYTHLEGISGADSYDARLTVTPADEGGSVVTWIAQVSAPATRLGSICEGTRAVFQAGIQALGTAAAPPDPAPEPRLPDPEIQEITLDGLPRLGLSVTPDLGDGRLCLFLHGIGGNRRNWHRQLSAVAPHMRAAALDLRGYGTSTLGPRQTGVDDYIADILRVAEALGARRLVLVGLSYGSWIATSFATWHPDRLDGLVLSGGCTGMSEAGPEEREAFRLSREVPLNAGQVPADFAPAVVKVLAGPHATEDIRAELLASMAEIPASTYRDALTCFTNPLERFDFARLTMPVLMMTGEHDRLAPPAEIRGVAGRIWDSAPHPDVRFEVIPGAGHLCNIEQPAPYNRHLTEFLSGLPA</sequence>
<dbReference type="Pfam" id="PF10604">
    <property type="entry name" value="Polyketide_cyc2"/>
    <property type="match status" value="1"/>
</dbReference>
<evidence type="ECO:0000313" key="4">
    <source>
        <dbReference type="Proteomes" id="UP000826300"/>
    </source>
</evidence>
<dbReference type="InterPro" id="IPR050266">
    <property type="entry name" value="AB_hydrolase_sf"/>
</dbReference>
<dbReference type="RefSeq" id="WP_220662530.1">
    <property type="nucleotide sequence ID" value="NZ_CP069370.1"/>
</dbReference>
<dbReference type="SUPFAM" id="SSF55961">
    <property type="entry name" value="Bet v1-like"/>
    <property type="match status" value="1"/>
</dbReference>
<gene>
    <name evidence="3" type="ORF">JO391_01905</name>
</gene>
<organism evidence="3 4">
    <name type="scientific">Neotabrizicola shimadae</name>
    <dbReference type="NCBI Taxonomy" id="2807096"/>
    <lineage>
        <taxon>Bacteria</taxon>
        <taxon>Pseudomonadati</taxon>
        <taxon>Pseudomonadota</taxon>
        <taxon>Alphaproteobacteria</taxon>
        <taxon>Rhodobacterales</taxon>
        <taxon>Paracoccaceae</taxon>
        <taxon>Neotabrizicola</taxon>
    </lineage>
</organism>
<dbReference type="InterPro" id="IPR000073">
    <property type="entry name" value="AB_hydrolase_1"/>
</dbReference>
<dbReference type="InterPro" id="IPR023393">
    <property type="entry name" value="START-like_dom_sf"/>
</dbReference>
<proteinExistence type="predicted"/>
<dbReference type="InterPro" id="IPR029058">
    <property type="entry name" value="AB_hydrolase_fold"/>
</dbReference>
<evidence type="ECO:0000256" key="1">
    <source>
        <dbReference type="ARBA" id="ARBA00022801"/>
    </source>
</evidence>
<dbReference type="Gene3D" id="3.30.530.20">
    <property type="match status" value="1"/>
</dbReference>
<keyword evidence="4" id="KW-1185">Reference proteome</keyword>
<dbReference type="CDD" id="cd07821">
    <property type="entry name" value="PYR_PYL_RCAR_like"/>
    <property type="match status" value="1"/>
</dbReference>
<evidence type="ECO:0000259" key="2">
    <source>
        <dbReference type="Pfam" id="PF00561"/>
    </source>
</evidence>
<protein>
    <submittedName>
        <fullName evidence="3">Alpha/beta fold hydrolase</fullName>
    </submittedName>
</protein>
<dbReference type="Proteomes" id="UP000826300">
    <property type="component" value="Chromosome"/>
</dbReference>
<dbReference type="AlphaFoldDB" id="A0A8G0ZY90"/>
<dbReference type="Pfam" id="PF00561">
    <property type="entry name" value="Abhydrolase_1"/>
    <property type="match status" value="1"/>
</dbReference>
<keyword evidence="1 3" id="KW-0378">Hydrolase</keyword>
<dbReference type="KEGG" id="nsm:JO391_01905"/>
<evidence type="ECO:0000313" key="3">
    <source>
        <dbReference type="EMBL" id="QYZ70314.1"/>
    </source>
</evidence>
<dbReference type="PANTHER" id="PTHR43798:SF31">
    <property type="entry name" value="AB HYDROLASE SUPERFAMILY PROTEIN YCLE"/>
    <property type="match status" value="1"/>
</dbReference>
<dbReference type="PANTHER" id="PTHR43798">
    <property type="entry name" value="MONOACYLGLYCEROL LIPASE"/>
    <property type="match status" value="1"/>
</dbReference>
<feature type="domain" description="AB hydrolase-1" evidence="2">
    <location>
        <begin position="181"/>
        <end position="412"/>
    </location>
</feature>
<accession>A0A8G0ZY90</accession>
<dbReference type="GO" id="GO:0016787">
    <property type="term" value="F:hydrolase activity"/>
    <property type="evidence" value="ECO:0007669"/>
    <property type="project" value="UniProtKB-KW"/>
</dbReference>
<dbReference type="EMBL" id="CP069370">
    <property type="protein sequence ID" value="QYZ70314.1"/>
    <property type="molecule type" value="Genomic_DNA"/>
</dbReference>
<dbReference type="GO" id="GO:0016020">
    <property type="term" value="C:membrane"/>
    <property type="evidence" value="ECO:0007669"/>
    <property type="project" value="TreeGrafter"/>
</dbReference>
<dbReference type="PRINTS" id="PR00111">
    <property type="entry name" value="ABHYDROLASE"/>
</dbReference>
<dbReference type="Gene3D" id="3.40.50.1820">
    <property type="entry name" value="alpha/beta hydrolase"/>
    <property type="match status" value="1"/>
</dbReference>
<reference evidence="3" key="1">
    <citation type="submission" date="2021-02" db="EMBL/GenBank/DDBJ databases">
        <title>Rhodobacter shimadae sp. nov., an aerobic anoxygenic phototrophic bacterium isolated from a hot spring.</title>
        <authorList>
            <person name="Muramatsu S."/>
            <person name="Haruta S."/>
            <person name="Hirose S."/>
            <person name="Hanada S."/>
        </authorList>
    </citation>
    <scope>NUCLEOTIDE SEQUENCE</scope>
    <source>
        <strain evidence="3">N10</strain>
    </source>
</reference>